<feature type="transmembrane region" description="Helical" evidence="1">
    <location>
        <begin position="164"/>
        <end position="188"/>
    </location>
</feature>
<feature type="transmembrane region" description="Helical" evidence="1">
    <location>
        <begin position="25"/>
        <end position="43"/>
    </location>
</feature>
<feature type="transmembrane region" description="Helical" evidence="1">
    <location>
        <begin position="136"/>
        <end position="158"/>
    </location>
</feature>
<keyword evidence="1" id="KW-0812">Transmembrane</keyword>
<name>A0A6J4V338_9BACT</name>
<feature type="transmembrane region" description="Helical" evidence="1">
    <location>
        <begin position="85"/>
        <end position="107"/>
    </location>
</feature>
<proteinExistence type="predicted"/>
<feature type="transmembrane region" description="Helical" evidence="1">
    <location>
        <begin position="55"/>
        <end position="73"/>
    </location>
</feature>
<dbReference type="AlphaFoldDB" id="A0A6J4V338"/>
<keyword evidence="1" id="KW-0472">Membrane</keyword>
<evidence type="ECO:0000256" key="1">
    <source>
        <dbReference type="SAM" id="Phobius"/>
    </source>
</evidence>
<sequence length="239" mass="24231">MTRTLGEPARVAVDPPGSADGIPDLLTVALVVPCAAVAVLFLLEIDILANRETRRVLAAGVALAVPVALLALRGVEALFPRPGRAFSVLTGFLWLLVSVGLVALPLIARFGLGGRAGGPTSGGVVRDLRFPESSEIVLAVVAGLAVAAPFALIGLAVARSGTGSMVVASMLPVVIGLATVPISFYGIAMSYDLPAGAGDDRLADTAQSMAIVWLVPAPMAALLAGVAIGRALFRPPGDR</sequence>
<organism evidence="2">
    <name type="scientific">uncultured Thermomicrobiales bacterium</name>
    <dbReference type="NCBI Taxonomy" id="1645740"/>
    <lineage>
        <taxon>Bacteria</taxon>
        <taxon>Pseudomonadati</taxon>
        <taxon>Thermomicrobiota</taxon>
        <taxon>Thermomicrobia</taxon>
        <taxon>Thermomicrobiales</taxon>
        <taxon>environmental samples</taxon>
    </lineage>
</organism>
<keyword evidence="1" id="KW-1133">Transmembrane helix</keyword>
<dbReference type="EMBL" id="CADCWK010000221">
    <property type="protein sequence ID" value="CAA9565321.1"/>
    <property type="molecule type" value="Genomic_DNA"/>
</dbReference>
<accession>A0A6J4V338</accession>
<gene>
    <name evidence="2" type="ORF">AVDCRST_MAG33-2023</name>
</gene>
<feature type="transmembrane region" description="Helical" evidence="1">
    <location>
        <begin position="209"/>
        <end position="233"/>
    </location>
</feature>
<evidence type="ECO:0000313" key="2">
    <source>
        <dbReference type="EMBL" id="CAA9565321.1"/>
    </source>
</evidence>
<reference evidence="2" key="1">
    <citation type="submission" date="2020-02" db="EMBL/GenBank/DDBJ databases">
        <authorList>
            <person name="Meier V. D."/>
        </authorList>
    </citation>
    <scope>NUCLEOTIDE SEQUENCE</scope>
    <source>
        <strain evidence="2">AVDCRST_MAG33</strain>
    </source>
</reference>
<protein>
    <submittedName>
        <fullName evidence="2">Uncharacterized protein</fullName>
    </submittedName>
</protein>